<gene>
    <name evidence="1" type="ORF">HPB52_019864</name>
</gene>
<protein>
    <submittedName>
        <fullName evidence="1">Uncharacterized protein</fullName>
    </submittedName>
</protein>
<comment type="caution">
    <text evidence="1">The sequence shown here is derived from an EMBL/GenBank/DDBJ whole genome shotgun (WGS) entry which is preliminary data.</text>
</comment>
<reference evidence="1" key="2">
    <citation type="submission" date="2021-09" db="EMBL/GenBank/DDBJ databases">
        <authorList>
            <person name="Jia N."/>
            <person name="Wang J."/>
            <person name="Shi W."/>
            <person name="Du L."/>
            <person name="Sun Y."/>
            <person name="Zhan W."/>
            <person name="Jiang J."/>
            <person name="Wang Q."/>
            <person name="Zhang B."/>
            <person name="Ji P."/>
            <person name="Sakyi L.B."/>
            <person name="Cui X."/>
            <person name="Yuan T."/>
            <person name="Jiang B."/>
            <person name="Yang W."/>
            <person name="Lam T.T.-Y."/>
            <person name="Chang Q."/>
            <person name="Ding S."/>
            <person name="Wang X."/>
            <person name="Zhu J."/>
            <person name="Ruan X."/>
            <person name="Zhao L."/>
            <person name="Wei J."/>
            <person name="Que T."/>
            <person name="Du C."/>
            <person name="Cheng J."/>
            <person name="Dai P."/>
            <person name="Han X."/>
            <person name="Huang E."/>
            <person name="Gao Y."/>
            <person name="Liu J."/>
            <person name="Shao H."/>
            <person name="Ye R."/>
            <person name="Li L."/>
            <person name="Wei W."/>
            <person name="Wang X."/>
            <person name="Wang C."/>
            <person name="Huo Q."/>
            <person name="Li W."/>
            <person name="Guo W."/>
            <person name="Chen H."/>
            <person name="Chen S."/>
            <person name="Zhou L."/>
            <person name="Zhou L."/>
            <person name="Ni X."/>
            <person name="Tian J."/>
            <person name="Zhou Y."/>
            <person name="Sheng Y."/>
            <person name="Liu T."/>
            <person name="Pan Y."/>
            <person name="Xia L."/>
            <person name="Li J."/>
            <person name="Zhao F."/>
            <person name="Cao W."/>
        </authorList>
    </citation>
    <scope>NUCLEOTIDE SEQUENCE</scope>
    <source>
        <strain evidence="1">Rsan-2018</strain>
        <tissue evidence="1">Larvae</tissue>
    </source>
</reference>
<organism evidence="1 2">
    <name type="scientific">Rhipicephalus sanguineus</name>
    <name type="common">Brown dog tick</name>
    <name type="synonym">Ixodes sanguineus</name>
    <dbReference type="NCBI Taxonomy" id="34632"/>
    <lineage>
        <taxon>Eukaryota</taxon>
        <taxon>Metazoa</taxon>
        <taxon>Ecdysozoa</taxon>
        <taxon>Arthropoda</taxon>
        <taxon>Chelicerata</taxon>
        <taxon>Arachnida</taxon>
        <taxon>Acari</taxon>
        <taxon>Parasitiformes</taxon>
        <taxon>Ixodida</taxon>
        <taxon>Ixodoidea</taxon>
        <taxon>Ixodidae</taxon>
        <taxon>Rhipicephalinae</taxon>
        <taxon>Rhipicephalus</taxon>
        <taxon>Rhipicephalus</taxon>
    </lineage>
</organism>
<evidence type="ECO:0000313" key="1">
    <source>
        <dbReference type="EMBL" id="KAH7963170.1"/>
    </source>
</evidence>
<proteinExistence type="predicted"/>
<keyword evidence="2" id="KW-1185">Reference proteome</keyword>
<dbReference type="AlphaFoldDB" id="A0A9D4Q275"/>
<accession>A0A9D4Q275</accession>
<reference evidence="1" key="1">
    <citation type="journal article" date="2020" name="Cell">
        <title>Large-Scale Comparative Analyses of Tick Genomes Elucidate Their Genetic Diversity and Vector Capacities.</title>
        <authorList>
            <consortium name="Tick Genome and Microbiome Consortium (TIGMIC)"/>
            <person name="Jia N."/>
            <person name="Wang J."/>
            <person name="Shi W."/>
            <person name="Du L."/>
            <person name="Sun Y."/>
            <person name="Zhan W."/>
            <person name="Jiang J.F."/>
            <person name="Wang Q."/>
            <person name="Zhang B."/>
            <person name="Ji P."/>
            <person name="Bell-Sakyi L."/>
            <person name="Cui X.M."/>
            <person name="Yuan T.T."/>
            <person name="Jiang B.G."/>
            <person name="Yang W.F."/>
            <person name="Lam T.T."/>
            <person name="Chang Q.C."/>
            <person name="Ding S.J."/>
            <person name="Wang X.J."/>
            <person name="Zhu J.G."/>
            <person name="Ruan X.D."/>
            <person name="Zhao L."/>
            <person name="Wei J.T."/>
            <person name="Ye R.Z."/>
            <person name="Que T.C."/>
            <person name="Du C.H."/>
            <person name="Zhou Y.H."/>
            <person name="Cheng J.X."/>
            <person name="Dai P.F."/>
            <person name="Guo W.B."/>
            <person name="Han X.H."/>
            <person name="Huang E.J."/>
            <person name="Li L.F."/>
            <person name="Wei W."/>
            <person name="Gao Y.C."/>
            <person name="Liu J.Z."/>
            <person name="Shao H.Z."/>
            <person name="Wang X."/>
            <person name="Wang C.C."/>
            <person name="Yang T.C."/>
            <person name="Huo Q.B."/>
            <person name="Li W."/>
            <person name="Chen H.Y."/>
            <person name="Chen S.E."/>
            <person name="Zhou L.G."/>
            <person name="Ni X.B."/>
            <person name="Tian J.H."/>
            <person name="Sheng Y."/>
            <person name="Liu T."/>
            <person name="Pan Y.S."/>
            <person name="Xia L.Y."/>
            <person name="Li J."/>
            <person name="Zhao F."/>
            <person name="Cao W.C."/>
        </authorList>
    </citation>
    <scope>NUCLEOTIDE SEQUENCE</scope>
    <source>
        <strain evidence="1">Rsan-2018</strain>
    </source>
</reference>
<dbReference type="Proteomes" id="UP000821837">
    <property type="component" value="Chromosome 3"/>
</dbReference>
<evidence type="ECO:0000313" key="2">
    <source>
        <dbReference type="Proteomes" id="UP000821837"/>
    </source>
</evidence>
<sequence length="87" mass="9441">MGIPNSHIWMPSRCGGLGMLQLQRVALVTHYKALTRLVSLGDGFVDELFTDILGASRERIAQTFGTTTDLTEAAHVKAALKKGSIAW</sequence>
<dbReference type="EMBL" id="JABSTV010001249">
    <property type="protein sequence ID" value="KAH7963170.1"/>
    <property type="molecule type" value="Genomic_DNA"/>
</dbReference>
<name>A0A9D4Q275_RHISA</name>